<organism evidence="2 3">
    <name type="scientific">Clonostachys chloroleuca</name>
    <dbReference type="NCBI Taxonomy" id="1926264"/>
    <lineage>
        <taxon>Eukaryota</taxon>
        <taxon>Fungi</taxon>
        <taxon>Dikarya</taxon>
        <taxon>Ascomycota</taxon>
        <taxon>Pezizomycotina</taxon>
        <taxon>Sordariomycetes</taxon>
        <taxon>Hypocreomycetidae</taxon>
        <taxon>Hypocreales</taxon>
        <taxon>Bionectriaceae</taxon>
        <taxon>Clonostachys</taxon>
    </lineage>
</organism>
<evidence type="ECO:0000313" key="3">
    <source>
        <dbReference type="Proteomes" id="UP001160390"/>
    </source>
</evidence>
<dbReference type="EMBL" id="CABFNP030001284">
    <property type="protein sequence ID" value="CAI6096971.1"/>
    <property type="molecule type" value="Genomic_DNA"/>
</dbReference>
<gene>
    <name evidence="2" type="ORF">CCHLO57077_00003459</name>
</gene>
<dbReference type="Proteomes" id="UP001160390">
    <property type="component" value="Unassembled WGS sequence"/>
</dbReference>
<evidence type="ECO:0000256" key="1">
    <source>
        <dbReference type="SAM" id="MobiDB-lite"/>
    </source>
</evidence>
<sequence>MLMNGWSVATQVRYGTTTLHGAPRTLACSSNSANHEPPPGPGSRPTAKTATGLPPAASLGTMVSSGTCLRDVISSHAPATLCAHRESLAAAAIFGGAALQRGPSSPRKLHVGRSLGVGWWLSRPGELTYNETNQELREAAAMRSKLGLVASTENPNSSTLELRPYVDWQRERQDIGKTHVAALDQYSSLERP</sequence>
<accession>A0AA35MH43</accession>
<reference evidence="2" key="1">
    <citation type="submission" date="2023-01" db="EMBL/GenBank/DDBJ databases">
        <authorList>
            <person name="Piombo E."/>
        </authorList>
    </citation>
    <scope>NUCLEOTIDE SEQUENCE</scope>
</reference>
<dbReference type="AlphaFoldDB" id="A0AA35MH43"/>
<proteinExistence type="predicted"/>
<evidence type="ECO:0000313" key="2">
    <source>
        <dbReference type="EMBL" id="CAI6096971.1"/>
    </source>
</evidence>
<keyword evidence="3" id="KW-1185">Reference proteome</keyword>
<feature type="region of interest" description="Disordered" evidence="1">
    <location>
        <begin position="27"/>
        <end position="56"/>
    </location>
</feature>
<protein>
    <submittedName>
        <fullName evidence="2">Uncharacterized protein</fullName>
    </submittedName>
</protein>
<comment type="caution">
    <text evidence="2">The sequence shown here is derived from an EMBL/GenBank/DDBJ whole genome shotgun (WGS) entry which is preliminary data.</text>
</comment>
<name>A0AA35MH43_9HYPO</name>